<accession>A0AAV3T1X7</accession>
<dbReference type="RefSeq" id="WP_227260694.1">
    <property type="nucleotide sequence ID" value="NZ_BAAADU010000002.1"/>
</dbReference>
<dbReference type="InterPro" id="IPR035923">
    <property type="entry name" value="TT1751-like_sf"/>
</dbReference>
<protein>
    <submittedName>
        <fullName evidence="2">DUF302 domain-containing protein</fullName>
    </submittedName>
</protein>
<evidence type="ECO:0000259" key="1">
    <source>
        <dbReference type="Pfam" id="PF03625"/>
    </source>
</evidence>
<name>A0AAV3T1X7_9EURY</name>
<dbReference type="GeneID" id="68573700"/>
<dbReference type="Proteomes" id="UP001500194">
    <property type="component" value="Unassembled WGS sequence"/>
</dbReference>
<dbReference type="SUPFAM" id="SSF103247">
    <property type="entry name" value="TT1751-like"/>
    <property type="match status" value="1"/>
</dbReference>
<dbReference type="PANTHER" id="PTHR38342">
    <property type="entry name" value="SLR5037 PROTEIN"/>
    <property type="match status" value="1"/>
</dbReference>
<dbReference type="Pfam" id="PF03625">
    <property type="entry name" value="DUF302"/>
    <property type="match status" value="1"/>
</dbReference>
<feature type="domain" description="DUF302" evidence="1">
    <location>
        <begin position="51"/>
        <end position="110"/>
    </location>
</feature>
<evidence type="ECO:0000313" key="3">
    <source>
        <dbReference type="Proteomes" id="UP001500194"/>
    </source>
</evidence>
<evidence type="ECO:0000313" key="2">
    <source>
        <dbReference type="EMBL" id="GAA0653586.1"/>
    </source>
</evidence>
<proteinExistence type="predicted"/>
<dbReference type="PIRSF" id="PIRSF021774">
    <property type="entry name" value="UCP021774"/>
    <property type="match status" value="1"/>
</dbReference>
<dbReference type="CDD" id="cd14797">
    <property type="entry name" value="DUF302"/>
    <property type="match status" value="1"/>
</dbReference>
<sequence length="151" mass="16489">MSLPIDPSRIDPEDIGEETATLHMEHAEAVEHVREAFSDAGFGFPAEFSPSDLLNEKVEADRDPYYVLGACNPAMADRALDASEKQIGGLFPCNVVVWQEEPGVQRVYHVSIMRIARLVGLAPDDDEWADIVADTGEYVADAMANLEAVDA</sequence>
<reference evidence="2 3" key="1">
    <citation type="journal article" date="2019" name="Int. J. Syst. Evol. Microbiol.">
        <title>The Global Catalogue of Microorganisms (GCM) 10K type strain sequencing project: providing services to taxonomists for standard genome sequencing and annotation.</title>
        <authorList>
            <consortium name="The Broad Institute Genomics Platform"/>
            <consortium name="The Broad Institute Genome Sequencing Center for Infectious Disease"/>
            <person name="Wu L."/>
            <person name="Ma J."/>
        </authorList>
    </citation>
    <scope>NUCLEOTIDE SEQUENCE [LARGE SCALE GENOMIC DNA]</scope>
    <source>
        <strain evidence="2 3">JCM 16327</strain>
    </source>
</reference>
<dbReference type="InterPro" id="IPR005180">
    <property type="entry name" value="DUF302"/>
</dbReference>
<gene>
    <name evidence="2" type="ORF">GCM10009019_16230</name>
</gene>
<dbReference type="InterPro" id="IPR016796">
    <property type="entry name" value="UCP021774"/>
</dbReference>
<dbReference type="AlphaFoldDB" id="A0AAV3T1X7"/>
<comment type="caution">
    <text evidence="2">The sequence shown here is derived from an EMBL/GenBank/DDBJ whole genome shotgun (WGS) entry which is preliminary data.</text>
</comment>
<dbReference type="Gene3D" id="3.30.310.70">
    <property type="entry name" value="TT1751-like domain"/>
    <property type="match status" value="1"/>
</dbReference>
<dbReference type="EMBL" id="BAAADU010000002">
    <property type="protein sequence ID" value="GAA0653586.1"/>
    <property type="molecule type" value="Genomic_DNA"/>
</dbReference>
<organism evidence="2 3">
    <name type="scientific">Salarchaeum japonicum</name>
    <dbReference type="NCBI Taxonomy" id="555573"/>
    <lineage>
        <taxon>Archaea</taxon>
        <taxon>Methanobacteriati</taxon>
        <taxon>Methanobacteriota</taxon>
        <taxon>Stenosarchaea group</taxon>
        <taxon>Halobacteria</taxon>
        <taxon>Halobacteriales</taxon>
        <taxon>Halobacteriaceae</taxon>
    </lineage>
</organism>
<keyword evidence="3" id="KW-1185">Reference proteome</keyword>
<dbReference type="PANTHER" id="PTHR38342:SF1">
    <property type="entry name" value="SLR5037 PROTEIN"/>
    <property type="match status" value="1"/>
</dbReference>